<protein>
    <submittedName>
        <fullName evidence="2">Uncharacterized protein</fullName>
    </submittedName>
</protein>
<reference evidence="2" key="1">
    <citation type="submission" date="2020-09" db="EMBL/GenBank/DDBJ databases">
        <authorList>
            <person name="Kikuchi T."/>
        </authorList>
    </citation>
    <scope>NUCLEOTIDE SEQUENCE</scope>
    <source>
        <strain evidence="2">SH1</strain>
    </source>
</reference>
<evidence type="ECO:0000256" key="1">
    <source>
        <dbReference type="SAM" id="Phobius"/>
    </source>
</evidence>
<keyword evidence="1" id="KW-0472">Membrane</keyword>
<dbReference type="Proteomes" id="UP000783686">
    <property type="component" value="Unassembled WGS sequence"/>
</dbReference>
<dbReference type="EMBL" id="CAJFCW020000005">
    <property type="protein sequence ID" value="CAG9121894.1"/>
    <property type="molecule type" value="Genomic_DNA"/>
</dbReference>
<dbReference type="AlphaFoldDB" id="A0A811LG95"/>
<gene>
    <name evidence="2" type="ORF">BOKJ2_LOCUS11956</name>
</gene>
<feature type="transmembrane region" description="Helical" evidence="1">
    <location>
        <begin position="20"/>
        <end position="40"/>
    </location>
</feature>
<keyword evidence="3" id="KW-1185">Reference proteome</keyword>
<dbReference type="Proteomes" id="UP000614601">
    <property type="component" value="Unassembled WGS sequence"/>
</dbReference>
<evidence type="ECO:0000313" key="2">
    <source>
        <dbReference type="EMBL" id="CAD5226195.1"/>
    </source>
</evidence>
<comment type="caution">
    <text evidence="2">The sequence shown here is derived from an EMBL/GenBank/DDBJ whole genome shotgun (WGS) entry which is preliminary data.</text>
</comment>
<evidence type="ECO:0000313" key="3">
    <source>
        <dbReference type="Proteomes" id="UP000614601"/>
    </source>
</evidence>
<sequence>MSQRQQDNLPVYSNGVDLRPIVFLFFILTLLAGFLVLGGLDIVRKSFKATPTLEEHSDVLENVENTVSEVDVQQWIYKFGAVRCPARLNQTMDYAFEELDLQLGLAFLDNQYKFADLRETIERMRPLIANCALDQEWNKLAQITHFRQSLGEIRHKW</sequence>
<keyword evidence="1" id="KW-1133">Transmembrane helix</keyword>
<keyword evidence="1" id="KW-0812">Transmembrane</keyword>
<dbReference type="EMBL" id="CAJFDH010000005">
    <property type="protein sequence ID" value="CAD5226195.1"/>
    <property type="molecule type" value="Genomic_DNA"/>
</dbReference>
<accession>A0A811LG95</accession>
<proteinExistence type="predicted"/>
<name>A0A811LG95_9BILA</name>
<organism evidence="2 3">
    <name type="scientific">Bursaphelenchus okinawaensis</name>
    <dbReference type="NCBI Taxonomy" id="465554"/>
    <lineage>
        <taxon>Eukaryota</taxon>
        <taxon>Metazoa</taxon>
        <taxon>Ecdysozoa</taxon>
        <taxon>Nematoda</taxon>
        <taxon>Chromadorea</taxon>
        <taxon>Rhabditida</taxon>
        <taxon>Tylenchina</taxon>
        <taxon>Tylenchomorpha</taxon>
        <taxon>Aphelenchoidea</taxon>
        <taxon>Aphelenchoididae</taxon>
        <taxon>Bursaphelenchus</taxon>
    </lineage>
</organism>